<evidence type="ECO:0000313" key="1">
    <source>
        <dbReference type="EMBL" id="VAW19378.1"/>
    </source>
</evidence>
<sequence length="81" mass="9164">MGDLFWFSKAQLAKKGPNFPAGCSKILYKQRQKVENMFRLAASGNQIRPLCTHFLLGNLHRGHCHMVDIIGPEPSLNSRQL</sequence>
<reference evidence="1" key="1">
    <citation type="submission" date="2018-06" db="EMBL/GenBank/DDBJ databases">
        <authorList>
            <person name="Zhirakovskaya E."/>
        </authorList>
    </citation>
    <scope>NUCLEOTIDE SEQUENCE</scope>
</reference>
<name>A0A3B0TN47_9ZZZZ</name>
<proteinExistence type="predicted"/>
<accession>A0A3B0TN47</accession>
<protein>
    <submittedName>
        <fullName evidence="1">Uncharacterized protein</fullName>
    </submittedName>
</protein>
<dbReference type="AlphaFoldDB" id="A0A3B0TN47"/>
<dbReference type="EMBL" id="UOEQ01000215">
    <property type="protein sequence ID" value="VAW19378.1"/>
    <property type="molecule type" value="Genomic_DNA"/>
</dbReference>
<organism evidence="1">
    <name type="scientific">hydrothermal vent metagenome</name>
    <dbReference type="NCBI Taxonomy" id="652676"/>
    <lineage>
        <taxon>unclassified sequences</taxon>
        <taxon>metagenomes</taxon>
        <taxon>ecological metagenomes</taxon>
    </lineage>
</organism>
<gene>
    <name evidence="1" type="ORF">MNBD_ALPHA11-2010</name>
</gene>